<accession>A0A6J4V9B2</accession>
<gene>
    <name evidence="2" type="ORF">AVDCRST_MAG59-3316</name>
</gene>
<dbReference type="AlphaFoldDB" id="A0A6J4V9B2"/>
<evidence type="ECO:0000256" key="1">
    <source>
        <dbReference type="SAM" id="MobiDB-lite"/>
    </source>
</evidence>
<reference evidence="2" key="1">
    <citation type="submission" date="2020-02" db="EMBL/GenBank/DDBJ databases">
        <authorList>
            <person name="Meier V. D."/>
        </authorList>
    </citation>
    <scope>NUCLEOTIDE SEQUENCE</scope>
    <source>
        <strain evidence="2">AVDCRST_MAG59</strain>
    </source>
</reference>
<dbReference type="EMBL" id="CADCWF010000232">
    <property type="protein sequence ID" value="CAA9569094.1"/>
    <property type="molecule type" value="Genomic_DNA"/>
</dbReference>
<sequence length="59" mass="6773">MGRDHRRRLPEVQENRTRGGGVDPGSGRRPQRRPELPPFPANARFHTAGRSCVRRRAGW</sequence>
<proteinExistence type="predicted"/>
<feature type="region of interest" description="Disordered" evidence="1">
    <location>
        <begin position="1"/>
        <end position="59"/>
    </location>
</feature>
<organism evidence="2">
    <name type="scientific">uncultured Thermomicrobiales bacterium</name>
    <dbReference type="NCBI Taxonomy" id="1645740"/>
    <lineage>
        <taxon>Bacteria</taxon>
        <taxon>Pseudomonadati</taxon>
        <taxon>Thermomicrobiota</taxon>
        <taxon>Thermomicrobia</taxon>
        <taxon>Thermomicrobiales</taxon>
        <taxon>environmental samples</taxon>
    </lineage>
</organism>
<name>A0A6J4V9B2_9BACT</name>
<evidence type="ECO:0000313" key="2">
    <source>
        <dbReference type="EMBL" id="CAA9569094.1"/>
    </source>
</evidence>
<protein>
    <submittedName>
        <fullName evidence="2">Uncharacterized protein</fullName>
    </submittedName>
</protein>
<feature type="compositionally biased region" description="Basic and acidic residues" evidence="1">
    <location>
        <begin position="1"/>
        <end position="17"/>
    </location>
</feature>